<dbReference type="NCBIfam" id="TIGR02945">
    <property type="entry name" value="SUF_assoc"/>
    <property type="match status" value="1"/>
</dbReference>
<sequence>MDTDIKTLPPDDQSTVADTATANVAMANVGTAPASAIPAEELTRITDDIVAALKTVYDPEIPADIYELGLIYKIDIDDDRNVDIQMTLTAPGCPVAGEMPGWVENAVGTVEGVQIVRVELVFDPPWTPERMSEEAQVAVGWY</sequence>
<dbReference type="Gene3D" id="3.30.300.130">
    <property type="entry name" value="Fe-S cluster assembly (FSCA)"/>
    <property type="match status" value="1"/>
</dbReference>
<accession>A0A1H0ME78</accession>
<dbReference type="Pfam" id="PF01883">
    <property type="entry name" value="FeS_assembly_P"/>
    <property type="match status" value="1"/>
</dbReference>
<proteinExistence type="predicted"/>
<dbReference type="InterPro" id="IPR002744">
    <property type="entry name" value="MIP18-like"/>
</dbReference>
<name>A0A1H0ME78_9HYPH</name>
<evidence type="ECO:0000313" key="2">
    <source>
        <dbReference type="EMBL" id="SDO78748.1"/>
    </source>
</evidence>
<gene>
    <name evidence="2" type="ORF">SAMN05192530_11373</name>
</gene>
<dbReference type="AlphaFoldDB" id="A0A1H0ME78"/>
<protein>
    <submittedName>
        <fullName evidence="2">FeS assembly SUF system protein</fullName>
    </submittedName>
</protein>
<dbReference type="STRING" id="1166073.SAMN05192530_11373"/>
<dbReference type="EMBL" id="FNIT01000013">
    <property type="protein sequence ID" value="SDO78748.1"/>
    <property type="molecule type" value="Genomic_DNA"/>
</dbReference>
<evidence type="ECO:0000313" key="3">
    <source>
        <dbReference type="Proteomes" id="UP000198793"/>
    </source>
</evidence>
<dbReference type="SUPFAM" id="SSF117916">
    <property type="entry name" value="Fe-S cluster assembly (FSCA) domain-like"/>
    <property type="match status" value="1"/>
</dbReference>
<evidence type="ECO:0000259" key="1">
    <source>
        <dbReference type="Pfam" id="PF01883"/>
    </source>
</evidence>
<reference evidence="2 3" key="1">
    <citation type="submission" date="2016-10" db="EMBL/GenBank/DDBJ databases">
        <authorList>
            <person name="de Groot N.N."/>
        </authorList>
    </citation>
    <scope>NUCLEOTIDE SEQUENCE [LARGE SCALE GENOMIC DNA]</scope>
    <source>
        <strain evidence="3">L7-484,KACC 16230,DSM 25025</strain>
    </source>
</reference>
<dbReference type="PANTHER" id="PTHR42831:SF1">
    <property type="entry name" value="FE-S PROTEIN MATURATION AUXILIARY FACTOR YITW"/>
    <property type="match status" value="1"/>
</dbReference>
<dbReference type="Proteomes" id="UP000198793">
    <property type="component" value="Unassembled WGS sequence"/>
</dbReference>
<dbReference type="InterPro" id="IPR052339">
    <property type="entry name" value="Fe-S_Maturation_MIP18"/>
</dbReference>
<dbReference type="InterPro" id="IPR034904">
    <property type="entry name" value="FSCA_dom_sf"/>
</dbReference>
<dbReference type="PANTHER" id="PTHR42831">
    <property type="entry name" value="FE-S PROTEIN MATURATION AUXILIARY FACTOR YITW"/>
    <property type="match status" value="1"/>
</dbReference>
<feature type="domain" description="MIP18 family-like" evidence="1">
    <location>
        <begin position="47"/>
        <end position="119"/>
    </location>
</feature>
<dbReference type="InterPro" id="IPR014291">
    <property type="entry name" value="SUF_FeS_clus_asmbl-assoc"/>
</dbReference>
<organism evidence="2 3">
    <name type="scientific">Aureimonas jatrophae</name>
    <dbReference type="NCBI Taxonomy" id="1166073"/>
    <lineage>
        <taxon>Bacteria</taxon>
        <taxon>Pseudomonadati</taxon>
        <taxon>Pseudomonadota</taxon>
        <taxon>Alphaproteobacteria</taxon>
        <taxon>Hyphomicrobiales</taxon>
        <taxon>Aurantimonadaceae</taxon>
        <taxon>Aureimonas</taxon>
    </lineage>
</organism>
<keyword evidence="3" id="KW-1185">Reference proteome</keyword>